<dbReference type="PANTHER" id="PTHR46865:SF8">
    <property type="entry name" value="POSSIBLE OXIDOREDUCTASE"/>
    <property type="match status" value="1"/>
</dbReference>
<sequence length="419" mass="45357">MINNTDNGRRALVVGLGISGLSAAIRLRGIGWEPVLAERAPGRRTEGYFIGLFGAGTAAAARLGFLGDLTDRACHTGSTHEVDRAGRGRRCVGFHELPGTPRLLLRGDVEAAAFRALPPEVEIRYATEPVAIEQDDGGVEVTLRDTATGRSRTERFDLVVGADGVRSAVRELVFGPARVRRLNYMVGAVKLAEPVPGIRPGDGAVLAEVGRSMWLFPFTGTTPAALFSYRTSDVAAEFGAPPIDRLRAAFGPEPPGALLEAVLTEFERAERPLFDSAEQIRLTSWHRGRVVLLGDSAWCMTLYSGMGASAGMAGAHLLGTLLAAHPGRLDLALGEWERRLRPFVTYHQREALRQRQFFTPASRFQRAVRSTVLCGLKSPRTGGFHRWVLDTTAAKSQRMKSLDISAPIGREAEPALTAK</sequence>
<dbReference type="Pfam" id="PF01494">
    <property type="entry name" value="FAD_binding_3"/>
    <property type="match status" value="1"/>
</dbReference>
<keyword evidence="3" id="KW-1185">Reference proteome</keyword>
<dbReference type="EMBL" id="JAGGMS010000001">
    <property type="protein sequence ID" value="MBP2184543.1"/>
    <property type="molecule type" value="Genomic_DNA"/>
</dbReference>
<dbReference type="InterPro" id="IPR002938">
    <property type="entry name" value="FAD-bd"/>
</dbReference>
<dbReference type="PANTHER" id="PTHR46865">
    <property type="entry name" value="OXIDOREDUCTASE-RELATED"/>
    <property type="match status" value="1"/>
</dbReference>
<proteinExistence type="predicted"/>
<dbReference type="InterPro" id="IPR036188">
    <property type="entry name" value="FAD/NAD-bd_sf"/>
</dbReference>
<name>A0ABS4PZ09_9PSEU</name>
<organism evidence="2 3">
    <name type="scientific">Amycolatopsis magusensis</name>
    <dbReference type="NCBI Taxonomy" id="882444"/>
    <lineage>
        <taxon>Bacteria</taxon>
        <taxon>Bacillati</taxon>
        <taxon>Actinomycetota</taxon>
        <taxon>Actinomycetes</taxon>
        <taxon>Pseudonocardiales</taxon>
        <taxon>Pseudonocardiaceae</taxon>
        <taxon>Amycolatopsis</taxon>
    </lineage>
</organism>
<dbReference type="InterPro" id="IPR051704">
    <property type="entry name" value="FAD_aromatic-hydroxylase"/>
</dbReference>
<reference evidence="2 3" key="1">
    <citation type="submission" date="2021-03" db="EMBL/GenBank/DDBJ databases">
        <title>Sequencing the genomes of 1000 actinobacteria strains.</title>
        <authorList>
            <person name="Klenk H.-P."/>
        </authorList>
    </citation>
    <scope>NUCLEOTIDE SEQUENCE [LARGE SCALE GENOMIC DNA]</scope>
    <source>
        <strain evidence="2 3">DSM 45510</strain>
    </source>
</reference>
<accession>A0ABS4PZ09</accession>
<evidence type="ECO:0000313" key="3">
    <source>
        <dbReference type="Proteomes" id="UP000741013"/>
    </source>
</evidence>
<dbReference type="PRINTS" id="PR00420">
    <property type="entry name" value="RNGMNOXGNASE"/>
</dbReference>
<evidence type="ECO:0000259" key="1">
    <source>
        <dbReference type="Pfam" id="PF01494"/>
    </source>
</evidence>
<dbReference type="Proteomes" id="UP000741013">
    <property type="component" value="Unassembled WGS sequence"/>
</dbReference>
<gene>
    <name evidence="2" type="ORF">JOM49_006069</name>
</gene>
<comment type="caution">
    <text evidence="2">The sequence shown here is derived from an EMBL/GenBank/DDBJ whole genome shotgun (WGS) entry which is preliminary data.</text>
</comment>
<evidence type="ECO:0000313" key="2">
    <source>
        <dbReference type="EMBL" id="MBP2184543.1"/>
    </source>
</evidence>
<feature type="domain" description="FAD-binding" evidence="1">
    <location>
        <begin position="119"/>
        <end position="325"/>
    </location>
</feature>
<dbReference type="Gene3D" id="3.50.50.60">
    <property type="entry name" value="FAD/NAD(P)-binding domain"/>
    <property type="match status" value="1"/>
</dbReference>
<dbReference type="SUPFAM" id="SSF51905">
    <property type="entry name" value="FAD/NAD(P)-binding domain"/>
    <property type="match status" value="1"/>
</dbReference>
<dbReference type="Gene3D" id="3.30.9.10">
    <property type="entry name" value="D-Amino Acid Oxidase, subunit A, domain 2"/>
    <property type="match status" value="1"/>
</dbReference>
<dbReference type="RefSeq" id="WP_209667546.1">
    <property type="nucleotide sequence ID" value="NZ_JAGGMS010000001.1"/>
</dbReference>
<protein>
    <submittedName>
        <fullName evidence="2">2-polyprenyl-6-methoxyphenol hydroxylase-like FAD-dependent oxidoreductase</fullName>
    </submittedName>
</protein>